<feature type="domain" description="LIM zinc-binding" evidence="15">
    <location>
        <begin position="89"/>
        <end position="148"/>
    </location>
</feature>
<dbReference type="GO" id="GO:0005737">
    <property type="term" value="C:cytoplasm"/>
    <property type="evidence" value="ECO:0007669"/>
    <property type="project" value="UniProtKB-SubCell"/>
</dbReference>
<dbReference type="GO" id="GO:0030032">
    <property type="term" value="P:lamellipodium assembly"/>
    <property type="evidence" value="ECO:0007669"/>
    <property type="project" value="TreeGrafter"/>
</dbReference>
<feature type="domain" description="LIM zinc-binding" evidence="15">
    <location>
        <begin position="29"/>
        <end position="88"/>
    </location>
</feature>
<dbReference type="Pfam" id="PF00412">
    <property type="entry name" value="LIM"/>
    <property type="match status" value="4"/>
</dbReference>
<keyword evidence="5" id="KW-0677">Repeat</keyword>
<dbReference type="Pfam" id="PF16182">
    <property type="entry name" value="AbLIM_anchor"/>
    <property type="match status" value="1"/>
</dbReference>
<evidence type="ECO:0000313" key="17">
    <source>
        <dbReference type="Ensembl" id="ENSACLP00000072544.1"/>
    </source>
</evidence>
<dbReference type="CDD" id="cd09327">
    <property type="entry name" value="LIM1_abLIM"/>
    <property type="match status" value="1"/>
</dbReference>
<evidence type="ECO:0000256" key="6">
    <source>
        <dbReference type="ARBA" id="ARBA00022833"/>
    </source>
</evidence>
<evidence type="ECO:0000256" key="8">
    <source>
        <dbReference type="ARBA" id="ARBA00060056"/>
    </source>
</evidence>
<evidence type="ECO:0000259" key="15">
    <source>
        <dbReference type="PROSITE" id="PS50023"/>
    </source>
</evidence>
<dbReference type="GO" id="GO:0007010">
    <property type="term" value="P:cytoskeleton organization"/>
    <property type="evidence" value="ECO:0007669"/>
    <property type="project" value="InterPro"/>
</dbReference>
<dbReference type="PANTHER" id="PTHR24213">
    <property type="entry name" value="ACTIN-BINDING LIM PROTEIN"/>
    <property type="match status" value="1"/>
</dbReference>
<keyword evidence="6 12" id="KW-0862">Zinc</keyword>
<evidence type="ECO:0000256" key="1">
    <source>
        <dbReference type="ARBA" id="ARBA00004496"/>
    </source>
</evidence>
<evidence type="ECO:0000256" key="9">
    <source>
        <dbReference type="ARBA" id="ARBA00065493"/>
    </source>
</evidence>
<dbReference type="CDD" id="cd09329">
    <property type="entry name" value="LIM3_abLIM"/>
    <property type="match status" value="1"/>
</dbReference>
<dbReference type="PROSITE" id="PS00478">
    <property type="entry name" value="LIM_DOMAIN_1"/>
    <property type="match status" value="3"/>
</dbReference>
<evidence type="ECO:0000256" key="3">
    <source>
        <dbReference type="ARBA" id="ARBA00022553"/>
    </source>
</evidence>
<comment type="subunit">
    <text evidence="9">Interacts with F-actin and ABRA.</text>
</comment>
<sequence>FRLSMISTVCLPLEQQKQKQKQGSSGGPVACQNCGKPCKGEALRVQNKHFHIKCFICKVCGCELAQGGFFVRQGDYICTLDYQRLYGTRCFSCQDFIEGEVVSALGKTYHPRCFVCTSCKQPFPAGDRVTFNGKECICQKCTQPLPANSPAPIQAVHNCCGCGKEFKNEQSLVALDKHWHLGCFKCKVCNKVLNAEYISKDGIPYCEMDYHAMFGIQCESCKKYITGKVLEAGEKHYHPTCARCVRCEQMFAEGEEMYLQGSSIWHPPCRQAAKQEEKSKVTRTSSESITSVPASSASGSPSRVIYAKLGEEMLDYKDLAALPKTKAIYNIDRPDMLSYSPYVSYPSDERHYGEVTPTPFSFAAVMKFVTSNSYDNCSTRVISSVSVFSLLRVQGKSLLPLCKYTFIFLAALLGHWIIIVFPNKSPTMLTLCCQVYPYEMLAVTHRVKVKLPRDVDRTRLERHLSPEDFHQVFGMTLEQFDRLALWKKNDMKKKARLF</sequence>
<name>A0AAX7UT58_ASTCA</name>
<dbReference type="AlphaFoldDB" id="A0AAX7UT58"/>
<evidence type="ECO:0000256" key="11">
    <source>
        <dbReference type="ARBA" id="ARBA00075723"/>
    </source>
</evidence>
<dbReference type="CDD" id="cd09330">
    <property type="entry name" value="LIM4_abLIM"/>
    <property type="match status" value="1"/>
</dbReference>
<feature type="region of interest" description="Disordered" evidence="13">
    <location>
        <begin position="275"/>
        <end position="300"/>
    </location>
</feature>
<dbReference type="FunFam" id="2.10.110.10:FF:000004">
    <property type="entry name" value="actin-binding LIM protein 1 isoform X1"/>
    <property type="match status" value="1"/>
</dbReference>
<evidence type="ECO:0000256" key="2">
    <source>
        <dbReference type="ARBA" id="ARBA00022490"/>
    </source>
</evidence>
<dbReference type="Proteomes" id="UP000265100">
    <property type="component" value="Chromosome 3"/>
</dbReference>
<evidence type="ECO:0000256" key="14">
    <source>
        <dbReference type="SAM" id="Phobius"/>
    </source>
</evidence>
<reference evidence="17 18" key="1">
    <citation type="submission" date="2018-05" db="EMBL/GenBank/DDBJ databases">
        <authorList>
            <person name="Datahose"/>
        </authorList>
    </citation>
    <scope>NUCLEOTIDE SEQUENCE</scope>
</reference>
<dbReference type="InterPro" id="IPR032402">
    <property type="entry name" value="AbLIM_anchor"/>
</dbReference>
<proteinExistence type="predicted"/>
<keyword evidence="14" id="KW-0812">Transmembrane</keyword>
<keyword evidence="7 12" id="KW-0440">LIM domain</keyword>
<keyword evidence="4 12" id="KW-0479">Metal-binding</keyword>
<dbReference type="SUPFAM" id="SSF47050">
    <property type="entry name" value="VHP, Villin headpiece domain"/>
    <property type="match status" value="1"/>
</dbReference>
<evidence type="ECO:0000256" key="13">
    <source>
        <dbReference type="SAM" id="MobiDB-lite"/>
    </source>
</evidence>
<dbReference type="FunFam" id="2.10.110.10:FF:000007">
    <property type="entry name" value="actin-binding LIM protein 1 isoform X1"/>
    <property type="match status" value="1"/>
</dbReference>
<keyword evidence="14" id="KW-0472">Membrane</keyword>
<dbReference type="FunFam" id="2.10.110.10:FF:000053">
    <property type="entry name" value="Actin-binding LIM protein family, member 2"/>
    <property type="match status" value="1"/>
</dbReference>
<dbReference type="GO" id="GO:0046872">
    <property type="term" value="F:metal ion binding"/>
    <property type="evidence" value="ECO:0007669"/>
    <property type="project" value="UniProtKB-KW"/>
</dbReference>
<keyword evidence="14" id="KW-1133">Transmembrane helix</keyword>
<evidence type="ECO:0000256" key="7">
    <source>
        <dbReference type="ARBA" id="ARBA00023038"/>
    </source>
</evidence>
<reference evidence="17" key="3">
    <citation type="submission" date="2025-08" db="UniProtKB">
        <authorList>
            <consortium name="Ensembl"/>
        </authorList>
    </citation>
    <scope>IDENTIFICATION</scope>
</reference>
<evidence type="ECO:0000256" key="12">
    <source>
        <dbReference type="PROSITE-ProRule" id="PRU00125"/>
    </source>
</evidence>
<dbReference type="InterPro" id="IPR051618">
    <property type="entry name" value="Actin-binding_LIM"/>
</dbReference>
<gene>
    <name evidence="17" type="primary">ABLIM2</name>
</gene>
<dbReference type="SUPFAM" id="SSF57716">
    <property type="entry name" value="Glucocorticoid receptor-like (DNA-binding domain)"/>
    <property type="match status" value="6"/>
</dbReference>
<evidence type="ECO:0000256" key="4">
    <source>
        <dbReference type="ARBA" id="ARBA00022723"/>
    </source>
</evidence>
<feature type="domain" description="HP" evidence="16">
    <location>
        <begin position="430"/>
        <end position="498"/>
    </location>
</feature>
<organism evidence="17 18">
    <name type="scientific">Astatotilapia calliptera</name>
    <name type="common">Eastern happy</name>
    <name type="synonym">Chromis callipterus</name>
    <dbReference type="NCBI Taxonomy" id="8154"/>
    <lineage>
        <taxon>Eukaryota</taxon>
        <taxon>Metazoa</taxon>
        <taxon>Chordata</taxon>
        <taxon>Craniata</taxon>
        <taxon>Vertebrata</taxon>
        <taxon>Euteleostomi</taxon>
        <taxon>Actinopterygii</taxon>
        <taxon>Neopterygii</taxon>
        <taxon>Teleostei</taxon>
        <taxon>Neoteleostei</taxon>
        <taxon>Acanthomorphata</taxon>
        <taxon>Ovalentaria</taxon>
        <taxon>Cichlomorphae</taxon>
        <taxon>Cichliformes</taxon>
        <taxon>Cichlidae</taxon>
        <taxon>African cichlids</taxon>
        <taxon>Pseudocrenilabrinae</taxon>
        <taxon>Haplochromini</taxon>
        <taxon>Astatotilapia</taxon>
    </lineage>
</organism>
<accession>A0AAX7UT58</accession>
<evidence type="ECO:0000313" key="18">
    <source>
        <dbReference type="Proteomes" id="UP000265100"/>
    </source>
</evidence>
<dbReference type="CDD" id="cd09328">
    <property type="entry name" value="LIM2_abLIM"/>
    <property type="match status" value="1"/>
</dbReference>
<dbReference type="FunFam" id="1.10.950.10:FF:000001">
    <property type="entry name" value="actin-binding LIM protein 1 isoform X2"/>
    <property type="match status" value="1"/>
</dbReference>
<comment type="subcellular location">
    <subcellularLocation>
        <location evidence="1">Cytoplasm</location>
    </subcellularLocation>
</comment>
<reference evidence="18" key="2">
    <citation type="submission" date="2023-03" db="EMBL/GenBank/DDBJ databases">
        <authorList>
            <consortium name="Wellcome Sanger Institute Data Sharing"/>
        </authorList>
    </citation>
    <scope>NUCLEOTIDE SEQUENCE [LARGE SCALE GENOMIC DNA]</scope>
</reference>
<keyword evidence="2" id="KW-0963">Cytoplasm</keyword>
<feature type="transmembrane region" description="Helical" evidence="14">
    <location>
        <begin position="404"/>
        <end position="421"/>
    </location>
</feature>
<keyword evidence="18" id="KW-1185">Reference proteome</keyword>
<dbReference type="SMART" id="SM00132">
    <property type="entry name" value="LIM"/>
    <property type="match status" value="4"/>
</dbReference>
<evidence type="ECO:0000256" key="10">
    <source>
        <dbReference type="ARBA" id="ARBA00071022"/>
    </source>
</evidence>
<dbReference type="PANTHER" id="PTHR24213:SF6">
    <property type="entry name" value="ACTIN-BINDING LIM PROTEIN 2"/>
    <property type="match status" value="1"/>
</dbReference>
<dbReference type="SMART" id="SM00153">
    <property type="entry name" value="VHP"/>
    <property type="match status" value="1"/>
</dbReference>
<dbReference type="PROSITE" id="PS50023">
    <property type="entry name" value="LIM_DOMAIN_2"/>
    <property type="match status" value="3"/>
</dbReference>
<dbReference type="GO" id="GO:0051015">
    <property type="term" value="F:actin filament binding"/>
    <property type="evidence" value="ECO:0007669"/>
    <property type="project" value="TreeGrafter"/>
</dbReference>
<reference evidence="17" key="4">
    <citation type="submission" date="2025-09" db="UniProtKB">
        <authorList>
            <consortium name="Ensembl"/>
        </authorList>
    </citation>
    <scope>IDENTIFICATION</scope>
</reference>
<dbReference type="GeneTree" id="ENSGT00950000182850"/>
<feature type="domain" description="LIM zinc-binding" evidence="15">
    <location>
        <begin position="157"/>
        <end position="216"/>
    </location>
</feature>
<dbReference type="Gene3D" id="2.10.110.10">
    <property type="entry name" value="Cysteine Rich Protein"/>
    <property type="match status" value="4"/>
</dbReference>
<dbReference type="GO" id="GO:0015629">
    <property type="term" value="C:actin cytoskeleton"/>
    <property type="evidence" value="ECO:0007669"/>
    <property type="project" value="TreeGrafter"/>
</dbReference>
<keyword evidence="3" id="KW-0597">Phosphoprotein</keyword>
<dbReference type="InterPro" id="IPR003128">
    <property type="entry name" value="Villin_headpiece"/>
</dbReference>
<evidence type="ECO:0000256" key="5">
    <source>
        <dbReference type="ARBA" id="ARBA00022737"/>
    </source>
</evidence>
<dbReference type="InterPro" id="IPR036886">
    <property type="entry name" value="Villin_headpiece_dom_sf"/>
</dbReference>
<evidence type="ECO:0000259" key="16">
    <source>
        <dbReference type="PROSITE" id="PS51089"/>
    </source>
</evidence>
<dbReference type="InterPro" id="IPR001781">
    <property type="entry name" value="Znf_LIM"/>
</dbReference>
<dbReference type="FunFam" id="2.10.110.10:FF:000003">
    <property type="entry name" value="actin-binding LIM protein 1 isoform X1"/>
    <property type="match status" value="1"/>
</dbReference>
<comment type="function">
    <text evidence="8">May act as scaffold protein. May stimulate ABRA activity and ABRA-dependent SRF transcriptional activity.</text>
</comment>
<dbReference type="Gene3D" id="1.10.950.10">
    <property type="entry name" value="Villin headpiece domain"/>
    <property type="match status" value="1"/>
</dbReference>
<feature type="compositionally biased region" description="Low complexity" evidence="13">
    <location>
        <begin position="284"/>
        <end position="300"/>
    </location>
</feature>
<dbReference type="Ensembl" id="ENSACLT00000050564.1">
    <property type="protein sequence ID" value="ENSACLP00000072544.1"/>
    <property type="gene ID" value="ENSACLG00000004972.2"/>
</dbReference>
<dbReference type="PROSITE" id="PS51089">
    <property type="entry name" value="HP"/>
    <property type="match status" value="1"/>
</dbReference>
<dbReference type="Pfam" id="PF02209">
    <property type="entry name" value="VHP"/>
    <property type="match status" value="1"/>
</dbReference>
<protein>
    <recommendedName>
        <fullName evidence="10">Actin-binding LIM protein 2</fullName>
    </recommendedName>
    <alternativeName>
        <fullName evidence="11">Actin-binding LIM protein family member 2</fullName>
    </alternativeName>
</protein>